<accession>A0ACB9FF36</accession>
<sequence>MRKLYNHNKGKIHPSPPPATTTAAGHLSLLPVAIAALAAALAPEDKEVLAYLLSCSLTTTTNKNFSGNTKPTNKTSGGDGGNHPPQFNCNCFSCYTSYWVRWDGSPNRQMIHEIIDAYEDGLIVHNKKISGKNKKERKKNKVSNSASGSNSPHAPLSVAEKVTHAPPQVVENKIEDNDDEDELIMGSSSEKGSVRNFVSFLGEKIWGRNLQIINLEKYTTQLNKYGPLPLTKAQWVGLLLLICIISSSPPRKDNLPATPPVGKTTVLVFQMDVLFNSIDVRDLLSSHDLDDSSPLSAPDLRLLIDRLQVHSLDIKSKVHNYIVSHNHDFSALFSRCSDAVVNSQQLSDQVSNLVNLLSSDRQPIDVKIKETVEEVRRKRIESKEKKETLDLVKVVLKLSQELSVVENDLKAGKVVEAAEALTDLKVALRVRDNVEDRSEGRDPMVYGLLRKKWTDCFEEIQEVLVKYVENAVRFDQQSNAVYVKNTMAINDIQGVELSTVLKAMHVVGILDYGLAKVADLMTRYVIAPAVQSGPHSFSVEERTLDSGYKAEVVLRITPPSDPQVENLDAETIYSGINVVIQFIFNFICFKNSSWMRYFGRLTWPRMSELIISNFLSKIVPNDASKLADFQTIRQLTFEFEASLKEIMFISSGKDERLSNYADNVEVHFATRKKVEILATARDLLLRSDFNLPKDYSRKNAEFKNGGTVDLLFSSERCVISGAASQLIELVHQTLKDVCLSSTQVALEFYHAARDALLLYEAVIPVKLERQLDGINQVAVLIHNDCLFLSQEILGLAFEYQSDFPTSMKGAVFIDLGIRYKLMAEEILQRQIQLVKHNLMEAVDGADGFQNTHQPKRYESARFSIDQVAFILEKVRIIWEPLLLPLTYKGSMCTVLEAVCSRMTKDILLLDDIAAEETLQLQRLIHMLLENLSSLLESLVAMNQTTKPQEASSGSIDDLIPSLSQLRIMAVMLDLPLKSITASWESGELAKCGYTSSEVRDFIRAIFTDSPLRRECLWRIENIKL</sequence>
<gene>
    <name evidence="1" type="ORF">L6452_00720</name>
</gene>
<dbReference type="Proteomes" id="UP001055879">
    <property type="component" value="Linkage Group LG01"/>
</dbReference>
<keyword evidence="2" id="KW-1185">Reference proteome</keyword>
<name>A0ACB9FF36_ARCLA</name>
<evidence type="ECO:0000313" key="2">
    <source>
        <dbReference type="Proteomes" id="UP001055879"/>
    </source>
</evidence>
<organism evidence="1 2">
    <name type="scientific">Arctium lappa</name>
    <name type="common">Greater burdock</name>
    <name type="synonym">Lappa major</name>
    <dbReference type="NCBI Taxonomy" id="4217"/>
    <lineage>
        <taxon>Eukaryota</taxon>
        <taxon>Viridiplantae</taxon>
        <taxon>Streptophyta</taxon>
        <taxon>Embryophyta</taxon>
        <taxon>Tracheophyta</taxon>
        <taxon>Spermatophyta</taxon>
        <taxon>Magnoliopsida</taxon>
        <taxon>eudicotyledons</taxon>
        <taxon>Gunneridae</taxon>
        <taxon>Pentapetalae</taxon>
        <taxon>asterids</taxon>
        <taxon>campanulids</taxon>
        <taxon>Asterales</taxon>
        <taxon>Asteraceae</taxon>
        <taxon>Carduoideae</taxon>
        <taxon>Cardueae</taxon>
        <taxon>Arctiinae</taxon>
        <taxon>Arctium</taxon>
    </lineage>
</organism>
<reference evidence="2" key="1">
    <citation type="journal article" date="2022" name="Mol. Ecol. Resour.">
        <title>The genomes of chicory, endive, great burdock and yacon provide insights into Asteraceae palaeo-polyploidization history and plant inulin production.</title>
        <authorList>
            <person name="Fan W."/>
            <person name="Wang S."/>
            <person name="Wang H."/>
            <person name="Wang A."/>
            <person name="Jiang F."/>
            <person name="Liu H."/>
            <person name="Zhao H."/>
            <person name="Xu D."/>
            <person name="Zhang Y."/>
        </authorList>
    </citation>
    <scope>NUCLEOTIDE SEQUENCE [LARGE SCALE GENOMIC DNA]</scope>
    <source>
        <strain evidence="2">cv. Niubang</strain>
    </source>
</reference>
<protein>
    <submittedName>
        <fullName evidence="1">Uncharacterized protein</fullName>
    </submittedName>
</protein>
<evidence type="ECO:0000313" key="1">
    <source>
        <dbReference type="EMBL" id="KAI3769611.1"/>
    </source>
</evidence>
<reference evidence="1 2" key="2">
    <citation type="journal article" date="2022" name="Mol. Ecol. Resour.">
        <title>The genomes of chicory, endive, great burdock and yacon provide insights into Asteraceae paleo-polyploidization history and plant inulin production.</title>
        <authorList>
            <person name="Fan W."/>
            <person name="Wang S."/>
            <person name="Wang H."/>
            <person name="Wang A."/>
            <person name="Jiang F."/>
            <person name="Liu H."/>
            <person name="Zhao H."/>
            <person name="Xu D."/>
            <person name="Zhang Y."/>
        </authorList>
    </citation>
    <scope>NUCLEOTIDE SEQUENCE [LARGE SCALE GENOMIC DNA]</scope>
    <source>
        <strain evidence="2">cv. Niubang</strain>
    </source>
</reference>
<dbReference type="EMBL" id="CM042047">
    <property type="protein sequence ID" value="KAI3769611.1"/>
    <property type="molecule type" value="Genomic_DNA"/>
</dbReference>
<proteinExistence type="predicted"/>
<comment type="caution">
    <text evidence="1">The sequence shown here is derived from an EMBL/GenBank/DDBJ whole genome shotgun (WGS) entry which is preliminary data.</text>
</comment>